<keyword evidence="2" id="KW-1185">Reference proteome</keyword>
<evidence type="ECO:0000313" key="2">
    <source>
        <dbReference type="Proteomes" id="UP000297792"/>
    </source>
</evidence>
<proteinExistence type="predicted"/>
<name>A0A4Z0HKG1_MYCPR</name>
<protein>
    <submittedName>
        <fullName evidence="1">Uncharacterized protein</fullName>
    </submittedName>
</protein>
<dbReference type="AlphaFoldDB" id="A0A4Z0HKG1"/>
<organism evidence="1 2">
    <name type="scientific">Mycolicibacterium peregrinum</name>
    <name type="common">Mycobacterium peregrinum</name>
    <dbReference type="NCBI Taxonomy" id="43304"/>
    <lineage>
        <taxon>Bacteria</taxon>
        <taxon>Bacillati</taxon>
        <taxon>Actinomycetota</taxon>
        <taxon>Actinomycetes</taxon>
        <taxon>Mycobacteriales</taxon>
        <taxon>Mycobacteriaceae</taxon>
        <taxon>Mycolicibacterium</taxon>
    </lineage>
</organism>
<sequence length="120" mass="12912">MTDTARAEAVAQMTTFLQKAVGYGIQGGYLADHFARQQAEPVVDALIRAANLSGVEAQEGQPSSRTEDAEKSVMSDAEKLALIGAWMHPGLWSGMDARRAALLRILAGERVQPPEFAREG</sequence>
<comment type="caution">
    <text evidence="1">The sequence shown here is derived from an EMBL/GenBank/DDBJ whole genome shotgun (WGS) entry which is preliminary data.</text>
</comment>
<dbReference type="RefSeq" id="WP_135361676.1">
    <property type="nucleotide sequence ID" value="NZ_RWJZ01000016.1"/>
</dbReference>
<reference evidence="1 2" key="1">
    <citation type="submission" date="2018-12" db="EMBL/GenBank/DDBJ databases">
        <title>Draft genome sequences of Mycolicibacterium peregrinum isolated from a pig with lymphadenitis and from soil on the same Japanese pig farm.</title>
        <authorList>
            <person name="Komatsu T."/>
            <person name="Ohya K."/>
            <person name="Sawai K."/>
            <person name="Odoi J.O."/>
            <person name="Otsu K."/>
            <person name="Ota A."/>
            <person name="Ito T."/>
            <person name="Kawai M."/>
            <person name="Maruyama F."/>
        </authorList>
    </citation>
    <scope>NUCLEOTIDE SEQUENCE [LARGE SCALE GENOMIC DNA]</scope>
    <source>
        <strain evidence="1 2">138</strain>
    </source>
</reference>
<evidence type="ECO:0000313" key="1">
    <source>
        <dbReference type="EMBL" id="TGB37890.1"/>
    </source>
</evidence>
<gene>
    <name evidence="1" type="ORF">EJD98_25410</name>
</gene>
<accession>A0A4Z0HKG1</accession>
<dbReference type="EMBL" id="RWKA01000018">
    <property type="protein sequence ID" value="TGB37890.1"/>
    <property type="molecule type" value="Genomic_DNA"/>
</dbReference>
<dbReference type="Proteomes" id="UP000297792">
    <property type="component" value="Unassembled WGS sequence"/>
</dbReference>